<accession>A0A3B0YQU2</accession>
<proteinExistence type="predicted"/>
<evidence type="ECO:0000259" key="4">
    <source>
        <dbReference type="PROSITE" id="PS50943"/>
    </source>
</evidence>
<dbReference type="PROSITE" id="PS50943">
    <property type="entry name" value="HTH_CROC1"/>
    <property type="match status" value="1"/>
</dbReference>
<dbReference type="InterPro" id="IPR010982">
    <property type="entry name" value="Lambda_DNA-bd_dom_sf"/>
</dbReference>
<dbReference type="GO" id="GO:0003700">
    <property type="term" value="F:DNA-binding transcription factor activity"/>
    <property type="evidence" value="ECO:0007669"/>
    <property type="project" value="TreeGrafter"/>
</dbReference>
<protein>
    <recommendedName>
        <fullName evidence="4">HTH cro/C1-type domain-containing protein</fullName>
    </recommendedName>
</protein>
<dbReference type="PANTHER" id="PTHR46797:SF23">
    <property type="entry name" value="HTH-TYPE TRANSCRIPTIONAL REGULATOR SUTR"/>
    <property type="match status" value="1"/>
</dbReference>
<feature type="domain" description="HTH cro/C1-type" evidence="4">
    <location>
        <begin position="55"/>
        <end position="109"/>
    </location>
</feature>
<evidence type="ECO:0000256" key="2">
    <source>
        <dbReference type="ARBA" id="ARBA00023125"/>
    </source>
</evidence>
<name>A0A3B0YQU2_9ZZZZ</name>
<evidence type="ECO:0000256" key="1">
    <source>
        <dbReference type="ARBA" id="ARBA00023015"/>
    </source>
</evidence>
<dbReference type="InterPro" id="IPR050807">
    <property type="entry name" value="TransReg_Diox_bact_type"/>
</dbReference>
<dbReference type="EMBL" id="UOFK01000154">
    <property type="protein sequence ID" value="VAW78453.1"/>
    <property type="molecule type" value="Genomic_DNA"/>
</dbReference>
<sequence length="118" mass="12915">MADVHSTGGVRPAKTLSYEDRYTSYPAARYFIGEPERPAYGRTVSESARQLAMNVRLLRVAHGWSQETLALNAGLDRTFVGAIERAERNITLASAEKIANAFGMTVADLLTPGDISKR</sequence>
<dbReference type="GO" id="GO:0005829">
    <property type="term" value="C:cytosol"/>
    <property type="evidence" value="ECO:0007669"/>
    <property type="project" value="TreeGrafter"/>
</dbReference>
<gene>
    <name evidence="5" type="ORF">MNBD_GAMMA13-2171</name>
</gene>
<evidence type="ECO:0000256" key="3">
    <source>
        <dbReference type="ARBA" id="ARBA00023163"/>
    </source>
</evidence>
<dbReference type="Pfam" id="PF01381">
    <property type="entry name" value="HTH_3"/>
    <property type="match status" value="1"/>
</dbReference>
<dbReference type="SMART" id="SM00530">
    <property type="entry name" value="HTH_XRE"/>
    <property type="match status" value="1"/>
</dbReference>
<dbReference type="GO" id="GO:0003677">
    <property type="term" value="F:DNA binding"/>
    <property type="evidence" value="ECO:0007669"/>
    <property type="project" value="UniProtKB-KW"/>
</dbReference>
<organism evidence="5">
    <name type="scientific">hydrothermal vent metagenome</name>
    <dbReference type="NCBI Taxonomy" id="652676"/>
    <lineage>
        <taxon>unclassified sequences</taxon>
        <taxon>metagenomes</taxon>
        <taxon>ecological metagenomes</taxon>
    </lineage>
</organism>
<dbReference type="SUPFAM" id="SSF47413">
    <property type="entry name" value="lambda repressor-like DNA-binding domains"/>
    <property type="match status" value="1"/>
</dbReference>
<dbReference type="InterPro" id="IPR001387">
    <property type="entry name" value="Cro/C1-type_HTH"/>
</dbReference>
<evidence type="ECO:0000313" key="5">
    <source>
        <dbReference type="EMBL" id="VAW78453.1"/>
    </source>
</evidence>
<keyword evidence="3" id="KW-0804">Transcription</keyword>
<dbReference type="CDD" id="cd00093">
    <property type="entry name" value="HTH_XRE"/>
    <property type="match status" value="1"/>
</dbReference>
<reference evidence="5" key="1">
    <citation type="submission" date="2018-06" db="EMBL/GenBank/DDBJ databases">
        <authorList>
            <person name="Zhirakovskaya E."/>
        </authorList>
    </citation>
    <scope>NUCLEOTIDE SEQUENCE</scope>
</reference>
<dbReference type="Gene3D" id="1.10.260.40">
    <property type="entry name" value="lambda repressor-like DNA-binding domains"/>
    <property type="match status" value="1"/>
</dbReference>
<dbReference type="PANTHER" id="PTHR46797">
    <property type="entry name" value="HTH-TYPE TRANSCRIPTIONAL REGULATOR"/>
    <property type="match status" value="1"/>
</dbReference>
<keyword evidence="2" id="KW-0238">DNA-binding</keyword>
<keyword evidence="1" id="KW-0805">Transcription regulation</keyword>
<dbReference type="AlphaFoldDB" id="A0A3B0YQU2"/>